<reference evidence="2 3" key="1">
    <citation type="submission" date="2019-07" db="EMBL/GenBank/DDBJ databases">
        <title>Whole genome shotgun sequence of Cyclobacterium qasimii NBRC 106168.</title>
        <authorList>
            <person name="Hosoyama A."/>
            <person name="Uohara A."/>
            <person name="Ohji S."/>
            <person name="Ichikawa N."/>
        </authorList>
    </citation>
    <scope>NUCLEOTIDE SEQUENCE [LARGE SCALE GENOMIC DNA]</scope>
    <source>
        <strain evidence="2 3">NBRC 106168</strain>
    </source>
</reference>
<keyword evidence="1" id="KW-1133">Transmembrane helix</keyword>
<organism evidence="2 3">
    <name type="scientific">Cyclobacterium qasimii</name>
    <dbReference type="NCBI Taxonomy" id="1350429"/>
    <lineage>
        <taxon>Bacteria</taxon>
        <taxon>Pseudomonadati</taxon>
        <taxon>Bacteroidota</taxon>
        <taxon>Cytophagia</taxon>
        <taxon>Cytophagales</taxon>
        <taxon>Cyclobacteriaceae</taxon>
        <taxon>Cyclobacterium</taxon>
    </lineage>
</organism>
<dbReference type="AlphaFoldDB" id="A0A512CBG3"/>
<keyword evidence="1" id="KW-0472">Membrane</keyword>
<evidence type="ECO:0000313" key="2">
    <source>
        <dbReference type="EMBL" id="GEO21536.1"/>
    </source>
</evidence>
<dbReference type="RefSeq" id="WP_146947703.1">
    <property type="nucleotide sequence ID" value="NZ_BJYV01000007.1"/>
</dbReference>
<sequence>MMKEDLLKQSKELEQTLEKQLQFLKQDSQVYLKVGGLAILGGILAVYSVNHLRGKNKKKVSKKKKGVKKKGYSFFGNLRSRLFWMLVTVGKAKLMETLMARVVTEDEAE</sequence>
<proteinExistence type="predicted"/>
<evidence type="ECO:0000313" key="3">
    <source>
        <dbReference type="Proteomes" id="UP000321301"/>
    </source>
</evidence>
<feature type="transmembrane region" description="Helical" evidence="1">
    <location>
        <begin position="30"/>
        <end position="50"/>
    </location>
</feature>
<keyword evidence="3" id="KW-1185">Reference proteome</keyword>
<name>A0A512CBG3_9BACT</name>
<accession>A0A512CBG3</accession>
<evidence type="ECO:0000256" key="1">
    <source>
        <dbReference type="SAM" id="Phobius"/>
    </source>
</evidence>
<comment type="caution">
    <text evidence="2">The sequence shown here is derived from an EMBL/GenBank/DDBJ whole genome shotgun (WGS) entry which is preliminary data.</text>
</comment>
<gene>
    <name evidence="2" type="ORF">CQA01_20700</name>
</gene>
<keyword evidence="1" id="KW-0812">Transmembrane</keyword>
<protein>
    <submittedName>
        <fullName evidence="2">Uncharacterized protein</fullName>
    </submittedName>
</protein>
<dbReference type="EMBL" id="BJYV01000007">
    <property type="protein sequence ID" value="GEO21536.1"/>
    <property type="molecule type" value="Genomic_DNA"/>
</dbReference>
<dbReference type="Proteomes" id="UP000321301">
    <property type="component" value="Unassembled WGS sequence"/>
</dbReference>